<evidence type="ECO:0000256" key="3">
    <source>
        <dbReference type="ARBA" id="ARBA00010136"/>
    </source>
</evidence>
<dbReference type="InterPro" id="IPR034016">
    <property type="entry name" value="M1_APN-typ"/>
</dbReference>
<evidence type="ECO:0000259" key="21">
    <source>
        <dbReference type="Pfam" id="PF01433"/>
    </source>
</evidence>
<dbReference type="GO" id="GO:0005615">
    <property type="term" value="C:extracellular space"/>
    <property type="evidence" value="ECO:0007669"/>
    <property type="project" value="TreeGrafter"/>
</dbReference>
<dbReference type="InterPro" id="IPR001930">
    <property type="entry name" value="Peptidase_M1"/>
</dbReference>
<dbReference type="FunFam" id="1.25.50.20:FF:000001">
    <property type="entry name" value="Aminopeptidase"/>
    <property type="match status" value="1"/>
</dbReference>
<dbReference type="CDD" id="cd09601">
    <property type="entry name" value="M1_APN-Q_like"/>
    <property type="match status" value="1"/>
</dbReference>
<dbReference type="PANTHER" id="PTHR11533">
    <property type="entry name" value="PROTEASE M1 ZINC METALLOPROTEASE"/>
    <property type="match status" value="1"/>
</dbReference>
<feature type="compositionally biased region" description="Polar residues" evidence="20">
    <location>
        <begin position="82"/>
        <end position="102"/>
    </location>
</feature>
<evidence type="ECO:0000256" key="17">
    <source>
        <dbReference type="PIRSR" id="PIRSR634016-3"/>
    </source>
</evidence>
<evidence type="ECO:0000256" key="19">
    <source>
        <dbReference type="RuleBase" id="RU364040"/>
    </source>
</evidence>
<keyword evidence="11 19" id="KW-1133">Transmembrane helix</keyword>
<organism evidence="24 25">
    <name type="scientific">Lymnaea stagnalis</name>
    <name type="common">Great pond snail</name>
    <name type="synonym">Helix stagnalis</name>
    <dbReference type="NCBI Taxonomy" id="6523"/>
    <lineage>
        <taxon>Eukaryota</taxon>
        <taxon>Metazoa</taxon>
        <taxon>Spiralia</taxon>
        <taxon>Lophotrochozoa</taxon>
        <taxon>Mollusca</taxon>
        <taxon>Gastropoda</taxon>
        <taxon>Heterobranchia</taxon>
        <taxon>Euthyneura</taxon>
        <taxon>Panpulmonata</taxon>
        <taxon>Hygrophila</taxon>
        <taxon>Lymnaeoidea</taxon>
        <taxon>Lymnaeidae</taxon>
        <taxon>Lymnaea</taxon>
    </lineage>
</organism>
<dbReference type="EMBL" id="CAXITT010000155">
    <property type="protein sequence ID" value="CAL1533887.1"/>
    <property type="molecule type" value="Genomic_DNA"/>
</dbReference>
<dbReference type="FunFam" id="2.60.40.1910:FF:000003">
    <property type="entry name" value="Aminopeptidase"/>
    <property type="match status" value="1"/>
</dbReference>
<keyword evidence="12 19" id="KW-0482">Metalloprotease</keyword>
<evidence type="ECO:0000256" key="13">
    <source>
        <dbReference type="ARBA" id="ARBA00023136"/>
    </source>
</evidence>
<keyword evidence="9 17" id="KW-0862">Zinc</keyword>
<dbReference type="SUPFAM" id="SSF63737">
    <property type="entry name" value="Leukotriene A4 hydrolase N-terminal domain"/>
    <property type="match status" value="1"/>
</dbReference>
<evidence type="ECO:0000256" key="8">
    <source>
        <dbReference type="ARBA" id="ARBA00022801"/>
    </source>
</evidence>
<dbReference type="InterPro" id="IPR042097">
    <property type="entry name" value="Aminopeptidase_N-like_N_sf"/>
</dbReference>
<comment type="subcellular location">
    <subcellularLocation>
        <location evidence="1">Cell membrane</location>
    </subcellularLocation>
    <subcellularLocation>
        <location evidence="2">Membrane</location>
        <topology evidence="2">Single-pass type II membrane protein</topology>
    </subcellularLocation>
</comment>
<evidence type="ECO:0000256" key="16">
    <source>
        <dbReference type="PIRSR" id="PIRSR634016-1"/>
    </source>
</evidence>
<comment type="similarity">
    <text evidence="3 19">Belongs to the peptidase M1 family.</text>
</comment>
<keyword evidence="5 19" id="KW-0645">Protease</keyword>
<evidence type="ECO:0000259" key="22">
    <source>
        <dbReference type="Pfam" id="PF11838"/>
    </source>
</evidence>
<feature type="binding site" evidence="17">
    <location>
        <position position="443"/>
    </location>
    <ligand>
        <name>Zn(2+)</name>
        <dbReference type="ChEBI" id="CHEBI:29105"/>
        <note>catalytic</note>
    </ligand>
</feature>
<keyword evidence="19" id="KW-0031">Aminopeptidase</keyword>
<evidence type="ECO:0000259" key="23">
    <source>
        <dbReference type="Pfam" id="PF17900"/>
    </source>
</evidence>
<dbReference type="Gene3D" id="2.60.40.1730">
    <property type="entry name" value="tricorn interacting facor f3 domain"/>
    <property type="match status" value="1"/>
</dbReference>
<evidence type="ECO:0000256" key="4">
    <source>
        <dbReference type="ARBA" id="ARBA00022475"/>
    </source>
</evidence>
<dbReference type="Pfam" id="PF01433">
    <property type="entry name" value="Peptidase_M1"/>
    <property type="match status" value="1"/>
</dbReference>
<feature type="transmembrane region" description="Helical" evidence="19">
    <location>
        <begin position="39"/>
        <end position="62"/>
    </location>
</feature>
<dbReference type="Pfam" id="PF11838">
    <property type="entry name" value="ERAP1_C"/>
    <property type="match status" value="1"/>
</dbReference>
<feature type="active site" description="Proton acceptor" evidence="16">
    <location>
        <position position="421"/>
    </location>
</feature>
<feature type="domain" description="Aminopeptidase N-like N-terminal" evidence="23">
    <location>
        <begin position="121"/>
        <end position="313"/>
    </location>
</feature>
<feature type="binding site" evidence="17">
    <location>
        <position position="420"/>
    </location>
    <ligand>
        <name>Zn(2+)</name>
        <dbReference type="ChEBI" id="CHEBI:29105"/>
        <note>catalytic</note>
    </ligand>
</feature>
<evidence type="ECO:0000256" key="7">
    <source>
        <dbReference type="ARBA" id="ARBA00022723"/>
    </source>
</evidence>
<reference evidence="24 25" key="1">
    <citation type="submission" date="2024-04" db="EMBL/GenBank/DDBJ databases">
        <authorList>
            <consortium name="Genoscope - CEA"/>
            <person name="William W."/>
        </authorList>
    </citation>
    <scope>NUCLEOTIDE SEQUENCE [LARGE SCALE GENOMIC DNA]</scope>
</reference>
<dbReference type="GO" id="GO:0006508">
    <property type="term" value="P:proteolysis"/>
    <property type="evidence" value="ECO:0007669"/>
    <property type="project" value="UniProtKB-KW"/>
</dbReference>
<keyword evidence="8 19" id="KW-0378">Hydrolase</keyword>
<dbReference type="Gene3D" id="1.10.390.10">
    <property type="entry name" value="Neutral Protease Domain 2"/>
    <property type="match status" value="1"/>
</dbReference>
<keyword evidence="4" id="KW-1003">Cell membrane</keyword>
<gene>
    <name evidence="24" type="ORF">GSLYS_00007847001</name>
</gene>
<dbReference type="GO" id="GO:0043171">
    <property type="term" value="P:peptide catabolic process"/>
    <property type="evidence" value="ECO:0007669"/>
    <property type="project" value="TreeGrafter"/>
</dbReference>
<evidence type="ECO:0000256" key="11">
    <source>
        <dbReference type="ARBA" id="ARBA00022989"/>
    </source>
</evidence>
<dbReference type="GO" id="GO:0042277">
    <property type="term" value="F:peptide binding"/>
    <property type="evidence" value="ECO:0007669"/>
    <property type="project" value="TreeGrafter"/>
</dbReference>
<evidence type="ECO:0000256" key="12">
    <source>
        <dbReference type="ARBA" id="ARBA00023049"/>
    </source>
</evidence>
<feature type="site" description="Transition state stabilizer" evidence="18">
    <location>
        <position position="505"/>
    </location>
</feature>
<evidence type="ECO:0000256" key="6">
    <source>
        <dbReference type="ARBA" id="ARBA00022692"/>
    </source>
</evidence>
<dbReference type="Proteomes" id="UP001497497">
    <property type="component" value="Unassembled WGS sequence"/>
</dbReference>
<dbReference type="InterPro" id="IPR027268">
    <property type="entry name" value="Peptidase_M4/M1_CTD_sf"/>
</dbReference>
<keyword evidence="25" id="KW-1185">Reference proteome</keyword>
<feature type="domain" description="Peptidase M1 membrane alanine aminopeptidase" evidence="21">
    <location>
        <begin position="348"/>
        <end position="568"/>
    </location>
</feature>
<proteinExistence type="inferred from homology"/>
<feature type="region of interest" description="Disordered" evidence="20">
    <location>
        <begin position="73"/>
        <end position="103"/>
    </location>
</feature>
<dbReference type="FunFam" id="2.60.40.1730:FF:000012">
    <property type="entry name" value="Aminopeptidase N"/>
    <property type="match status" value="1"/>
</dbReference>
<dbReference type="Pfam" id="PF17900">
    <property type="entry name" value="Peptidase_M1_N"/>
    <property type="match status" value="1"/>
</dbReference>
<dbReference type="Gene3D" id="1.25.50.20">
    <property type="match status" value="1"/>
</dbReference>
<dbReference type="InterPro" id="IPR014782">
    <property type="entry name" value="Peptidase_M1_dom"/>
</dbReference>
<keyword evidence="14" id="KW-1015">Disulfide bond</keyword>
<evidence type="ECO:0000256" key="20">
    <source>
        <dbReference type="SAM" id="MobiDB-lite"/>
    </source>
</evidence>
<name>A0AAV2HJ28_LYMST</name>
<evidence type="ECO:0000256" key="18">
    <source>
        <dbReference type="PIRSR" id="PIRSR634016-4"/>
    </source>
</evidence>
<sequence length="995" mass="113951">MDQEVEEVSFLPGEAILNKKAVYEPTKGQRFRQVVCSKGWAICILISMGSAMIAIAVIAAFARPASLLPTEQCKVSHAGDEQGTSSDDSNVSSHENPQTYIATNGEPFPWRDLRLPKTIIPESYNIFLHANISESYFTGKVQMVLKVIEDTDFIIFHTQELNISDISLHASSEEDEPMEFDKQIRVARELEYPRNNHYYVQTSMLMRAGMHVQLNVSFRGSLESVNKMKGFYKSKYTVRGETRYMASTQFEATAARNGFPCLDEPALKAKFAMSMVRDADRITLFNTPLKRSSPYNGLWLDEYEETVRMSTYLVAYVICDFKNISKFTKDRVEVRMFAPEDKIYMGQYALNAAVKVLDYYNTFFGIPYPLPKQDLIAIPNFAAGAMENWGLITYRDTSVLYDPQISTEGTKKWVAVVVAHELAHQWFGNLVTMKWWNDLWLNEGFASYVERVGADQVDPEFHMMDAFMEPFSGSQYMDGLASSHPIEVEVLDPAEIDAVFDKISYDKGASLIRMLQNVIGEENFKKGLKSYLDKHSYENAETQDLWHAFEDASNLQSGLTVSMVMDTWTKQMGYPVIWVTREQGRLYLRQERFLMMDSSQNKTVKTEKSPYNYKWYVPFTFMTSADPKSSNLVWMKKGPASVDLPDSSVAWIKGNAGTYGYYRVNYDSEGWQAIIRQLLTDHTVFTVTDRVGLVSDAFALARAGLIEYTVPLDISKYMINETDYFVWEEALASIYFLESQLKLQEEYDILKSYLLTLAHPLIDTLGWGDSGNHLTKKLRTSMIYLAVAMEYQPAIDKGIELFKQWIINESYDLNSDLRGIIYSTGLKYGTKSDWDQVFERYLRSNVPSEKSLLLSSLAATKDSRVLQILLEYSLDDTKVKSQNSGDVIEYVASNDNGLLLSWRFFRQNWDKLFERYGESSFILSNILKSVTVPFNSMFDYDEIVSFFKNKDLGSAKMALNQALEVVHSHIDWANKNMNTVKTWLKRNVPTNVRHS</sequence>
<dbReference type="PRINTS" id="PR00756">
    <property type="entry name" value="ALADIPTASE"/>
</dbReference>
<evidence type="ECO:0000256" key="1">
    <source>
        <dbReference type="ARBA" id="ARBA00004236"/>
    </source>
</evidence>
<keyword evidence="7 17" id="KW-0479">Metal-binding</keyword>
<evidence type="ECO:0000256" key="15">
    <source>
        <dbReference type="ARBA" id="ARBA00023180"/>
    </source>
</evidence>
<keyword evidence="6 19" id="KW-0812">Transmembrane</keyword>
<dbReference type="InterPro" id="IPR050344">
    <property type="entry name" value="Peptidase_M1_aminopeptidases"/>
</dbReference>
<evidence type="ECO:0000256" key="2">
    <source>
        <dbReference type="ARBA" id="ARBA00004606"/>
    </source>
</evidence>
<dbReference type="InterPro" id="IPR024571">
    <property type="entry name" value="ERAP1-like_C_dom"/>
</dbReference>
<evidence type="ECO:0000313" key="24">
    <source>
        <dbReference type="EMBL" id="CAL1533887.1"/>
    </source>
</evidence>
<dbReference type="GO" id="GO:0008270">
    <property type="term" value="F:zinc ion binding"/>
    <property type="evidence" value="ECO:0007669"/>
    <property type="project" value="UniProtKB-UniRule"/>
</dbReference>
<keyword evidence="15" id="KW-0325">Glycoprotein</keyword>
<keyword evidence="13 19" id="KW-0472">Membrane</keyword>
<dbReference type="Gene3D" id="2.60.40.1910">
    <property type="match status" value="1"/>
</dbReference>
<dbReference type="EC" id="3.4.11.-" evidence="19"/>
<dbReference type="SUPFAM" id="SSF55486">
    <property type="entry name" value="Metalloproteases ('zincins'), catalytic domain"/>
    <property type="match status" value="1"/>
</dbReference>
<dbReference type="GO" id="GO:0070006">
    <property type="term" value="F:metalloaminopeptidase activity"/>
    <property type="evidence" value="ECO:0007669"/>
    <property type="project" value="TreeGrafter"/>
</dbReference>
<dbReference type="FunFam" id="1.10.390.10:FF:000016">
    <property type="entry name" value="Glutamyl aminopeptidase"/>
    <property type="match status" value="1"/>
</dbReference>
<dbReference type="GO" id="GO:0005737">
    <property type="term" value="C:cytoplasm"/>
    <property type="evidence" value="ECO:0007669"/>
    <property type="project" value="TreeGrafter"/>
</dbReference>
<comment type="cofactor">
    <cofactor evidence="17 19">
        <name>Zn(2+)</name>
        <dbReference type="ChEBI" id="CHEBI:29105"/>
    </cofactor>
    <text evidence="17 19">Binds 1 zinc ion per subunit.</text>
</comment>
<dbReference type="GO" id="GO:0005886">
    <property type="term" value="C:plasma membrane"/>
    <property type="evidence" value="ECO:0007669"/>
    <property type="project" value="UniProtKB-SubCell"/>
</dbReference>
<dbReference type="PANTHER" id="PTHR11533:SF299">
    <property type="entry name" value="AMINOPEPTIDASE"/>
    <property type="match status" value="1"/>
</dbReference>
<evidence type="ECO:0000313" key="25">
    <source>
        <dbReference type="Proteomes" id="UP001497497"/>
    </source>
</evidence>
<evidence type="ECO:0000256" key="5">
    <source>
        <dbReference type="ARBA" id="ARBA00022670"/>
    </source>
</evidence>
<dbReference type="InterPro" id="IPR045357">
    <property type="entry name" value="Aminopeptidase_N-like_N"/>
</dbReference>
<feature type="binding site" evidence="17">
    <location>
        <position position="424"/>
    </location>
    <ligand>
        <name>Zn(2+)</name>
        <dbReference type="ChEBI" id="CHEBI:29105"/>
        <note>catalytic</note>
    </ligand>
</feature>
<protein>
    <recommendedName>
        <fullName evidence="19">Aminopeptidase</fullName>
        <ecNumber evidence="19">3.4.11.-</ecNumber>
    </recommendedName>
</protein>
<evidence type="ECO:0000256" key="14">
    <source>
        <dbReference type="ARBA" id="ARBA00023157"/>
    </source>
</evidence>
<dbReference type="AlphaFoldDB" id="A0AAV2HJ28"/>
<keyword evidence="10" id="KW-0735">Signal-anchor</keyword>
<evidence type="ECO:0000256" key="10">
    <source>
        <dbReference type="ARBA" id="ARBA00022968"/>
    </source>
</evidence>
<accession>A0AAV2HJ28</accession>
<comment type="caution">
    <text evidence="24">The sequence shown here is derived from an EMBL/GenBank/DDBJ whole genome shotgun (WGS) entry which is preliminary data.</text>
</comment>
<feature type="domain" description="ERAP1-like C-terminal" evidence="22">
    <location>
        <begin position="651"/>
        <end position="967"/>
    </location>
</feature>
<evidence type="ECO:0000256" key="9">
    <source>
        <dbReference type="ARBA" id="ARBA00022833"/>
    </source>
</evidence>